<comment type="caution">
    <text evidence="1">The sequence shown here is derived from an EMBL/GenBank/DDBJ whole genome shotgun (WGS) entry which is preliminary data.</text>
</comment>
<gene>
    <name evidence="1" type="ORF">BCON_0051g00300</name>
</gene>
<reference evidence="1 2" key="1">
    <citation type="submission" date="2017-12" db="EMBL/GenBank/DDBJ databases">
        <title>Comparative genomics of Botrytis spp.</title>
        <authorList>
            <person name="Valero-Jimenez C.A."/>
            <person name="Tapia P."/>
            <person name="Veloso J."/>
            <person name="Silva-Moreno E."/>
            <person name="Staats M."/>
            <person name="Valdes J.H."/>
            <person name="Van Kan J.A.L."/>
        </authorList>
    </citation>
    <scope>NUCLEOTIDE SEQUENCE [LARGE SCALE GENOMIC DNA]</scope>
    <source>
        <strain evidence="1 2">MUCL11595</strain>
    </source>
</reference>
<dbReference type="EMBL" id="PQXN01000051">
    <property type="protein sequence ID" value="TGO58790.1"/>
    <property type="molecule type" value="Genomic_DNA"/>
</dbReference>
<sequence>MESRRLGPHFCAVAFLTLGPRGTVSSSSIHTRANGYYVRIIFNAMELPECPDADSSRQDDFYGG</sequence>
<protein>
    <submittedName>
        <fullName evidence="1">Uncharacterized protein</fullName>
    </submittedName>
</protein>
<evidence type="ECO:0000313" key="2">
    <source>
        <dbReference type="Proteomes" id="UP000297527"/>
    </source>
</evidence>
<evidence type="ECO:0000313" key="1">
    <source>
        <dbReference type="EMBL" id="TGO58790.1"/>
    </source>
</evidence>
<organism evidence="1 2">
    <name type="scientific">Botryotinia convoluta</name>
    <dbReference type="NCBI Taxonomy" id="54673"/>
    <lineage>
        <taxon>Eukaryota</taxon>
        <taxon>Fungi</taxon>
        <taxon>Dikarya</taxon>
        <taxon>Ascomycota</taxon>
        <taxon>Pezizomycotina</taxon>
        <taxon>Leotiomycetes</taxon>
        <taxon>Helotiales</taxon>
        <taxon>Sclerotiniaceae</taxon>
        <taxon>Botryotinia</taxon>
    </lineage>
</organism>
<name>A0A4Z1IHY7_9HELO</name>
<dbReference type="AlphaFoldDB" id="A0A4Z1IHY7"/>
<dbReference type="Proteomes" id="UP000297527">
    <property type="component" value="Unassembled WGS sequence"/>
</dbReference>
<proteinExistence type="predicted"/>
<accession>A0A4Z1IHY7</accession>
<keyword evidence="2" id="KW-1185">Reference proteome</keyword>